<dbReference type="PANTHER" id="PTHR43027:SF2">
    <property type="entry name" value="TRANSPORT PERMEASE PROTEIN"/>
    <property type="match status" value="1"/>
</dbReference>
<evidence type="ECO:0000259" key="6">
    <source>
        <dbReference type="Pfam" id="PF01061"/>
    </source>
</evidence>
<feature type="transmembrane region" description="Helical" evidence="5">
    <location>
        <begin position="139"/>
        <end position="161"/>
    </location>
</feature>
<name>A0ABQ5R2P2_9ACTN</name>
<comment type="subcellular location">
    <subcellularLocation>
        <location evidence="1">Membrane</location>
        <topology evidence="1">Multi-pass membrane protein</topology>
    </subcellularLocation>
</comment>
<feature type="domain" description="ABC-2 type transporter transmembrane" evidence="6">
    <location>
        <begin position="11"/>
        <end position="198"/>
    </location>
</feature>
<feature type="transmembrane region" description="Helical" evidence="5">
    <location>
        <begin position="62"/>
        <end position="82"/>
    </location>
</feature>
<feature type="transmembrane region" description="Helical" evidence="5">
    <location>
        <begin position="173"/>
        <end position="191"/>
    </location>
</feature>
<sequence length="256" mass="26750">MSTLMRTTLVEARLFLREPTAAILGVLSPTLILLALGAIPTLREPSEEYDGARFVELWAPSALVLGIGVIALQHIPGVLATYREHGVLRRLSTTPVHPVKLLLAQLLVGLAACVVAGALVVVTAWLVLDVPLPRHPWTFLAAFGVGFGAVLALGTLIAAVAPSSRVAGGLATLVYMVVMFAGGVFLPRFLMPDALVRMGDYTPPGVQGLLTAWSDHPGVLATVGAQSGSTRLVQLAIMAGVAIVAGAAAAKLFRWE</sequence>
<evidence type="ECO:0000256" key="5">
    <source>
        <dbReference type="SAM" id="Phobius"/>
    </source>
</evidence>
<feature type="transmembrane region" description="Helical" evidence="5">
    <location>
        <begin position="21"/>
        <end position="42"/>
    </location>
</feature>
<dbReference type="Proteomes" id="UP001144280">
    <property type="component" value="Unassembled WGS sequence"/>
</dbReference>
<accession>A0ABQ5R2P2</accession>
<proteinExistence type="predicted"/>
<gene>
    <name evidence="7" type="ORF">Pa4123_60940</name>
</gene>
<feature type="transmembrane region" description="Helical" evidence="5">
    <location>
        <begin position="232"/>
        <end position="253"/>
    </location>
</feature>
<keyword evidence="4 5" id="KW-0472">Membrane</keyword>
<organism evidence="7 8">
    <name type="scientific">Phytohabitans aurantiacus</name>
    <dbReference type="NCBI Taxonomy" id="3016789"/>
    <lineage>
        <taxon>Bacteria</taxon>
        <taxon>Bacillati</taxon>
        <taxon>Actinomycetota</taxon>
        <taxon>Actinomycetes</taxon>
        <taxon>Micromonosporales</taxon>
        <taxon>Micromonosporaceae</taxon>
    </lineage>
</organism>
<evidence type="ECO:0000313" key="8">
    <source>
        <dbReference type="Proteomes" id="UP001144280"/>
    </source>
</evidence>
<keyword evidence="8" id="KW-1185">Reference proteome</keyword>
<reference evidence="7" key="1">
    <citation type="submission" date="2022-12" db="EMBL/GenBank/DDBJ databases">
        <title>New Phytohabitans aurantiacus sp. RD004123 nov., an actinomycete isolated from soil.</title>
        <authorList>
            <person name="Triningsih D.W."/>
            <person name="Harunari E."/>
            <person name="Igarashi Y."/>
        </authorList>
    </citation>
    <scope>NUCLEOTIDE SEQUENCE</scope>
    <source>
        <strain evidence="7">RD004123</strain>
    </source>
</reference>
<dbReference type="EMBL" id="BSDI01000037">
    <property type="protein sequence ID" value="GLI00818.1"/>
    <property type="molecule type" value="Genomic_DNA"/>
</dbReference>
<evidence type="ECO:0000313" key="7">
    <source>
        <dbReference type="EMBL" id="GLI00818.1"/>
    </source>
</evidence>
<protein>
    <submittedName>
        <fullName evidence="7">Transport permease protein</fullName>
    </submittedName>
</protein>
<keyword evidence="3 5" id="KW-1133">Transmembrane helix</keyword>
<comment type="caution">
    <text evidence="7">The sequence shown here is derived from an EMBL/GenBank/DDBJ whole genome shotgun (WGS) entry which is preliminary data.</text>
</comment>
<evidence type="ECO:0000256" key="4">
    <source>
        <dbReference type="ARBA" id="ARBA00023136"/>
    </source>
</evidence>
<evidence type="ECO:0000256" key="1">
    <source>
        <dbReference type="ARBA" id="ARBA00004141"/>
    </source>
</evidence>
<dbReference type="PANTHER" id="PTHR43027">
    <property type="entry name" value="DOXORUBICIN RESISTANCE ABC TRANSPORTER PERMEASE PROTEIN DRRC-RELATED"/>
    <property type="match status" value="1"/>
</dbReference>
<keyword evidence="2 5" id="KW-0812">Transmembrane</keyword>
<dbReference type="RefSeq" id="WP_281901388.1">
    <property type="nucleotide sequence ID" value="NZ_BSDI01000037.1"/>
</dbReference>
<feature type="transmembrane region" description="Helical" evidence="5">
    <location>
        <begin position="102"/>
        <end position="127"/>
    </location>
</feature>
<dbReference type="InterPro" id="IPR052902">
    <property type="entry name" value="ABC-2_transporter"/>
</dbReference>
<dbReference type="Pfam" id="PF01061">
    <property type="entry name" value="ABC2_membrane"/>
    <property type="match status" value="1"/>
</dbReference>
<evidence type="ECO:0000256" key="3">
    <source>
        <dbReference type="ARBA" id="ARBA00022989"/>
    </source>
</evidence>
<evidence type="ECO:0000256" key="2">
    <source>
        <dbReference type="ARBA" id="ARBA00022692"/>
    </source>
</evidence>
<dbReference type="InterPro" id="IPR013525">
    <property type="entry name" value="ABC2_TM"/>
</dbReference>